<keyword evidence="8 9" id="KW-0739">Sodium transport</keyword>
<evidence type="ECO:0000313" key="14">
    <source>
        <dbReference type="Proteomes" id="UP000242180"/>
    </source>
</evidence>
<dbReference type="GO" id="GO:0005802">
    <property type="term" value="C:trans-Golgi network"/>
    <property type="evidence" value="ECO:0007669"/>
    <property type="project" value="EnsemblFungi"/>
</dbReference>
<evidence type="ECO:0000256" key="5">
    <source>
        <dbReference type="ARBA" id="ARBA00023053"/>
    </source>
</evidence>
<organism evidence="13 14">
    <name type="scientific">Syncephalastrum racemosum</name>
    <name type="common">Filamentous fungus</name>
    <dbReference type="NCBI Taxonomy" id="13706"/>
    <lineage>
        <taxon>Eukaryota</taxon>
        <taxon>Fungi</taxon>
        <taxon>Fungi incertae sedis</taxon>
        <taxon>Mucoromycota</taxon>
        <taxon>Mucoromycotina</taxon>
        <taxon>Mucoromycetes</taxon>
        <taxon>Mucorales</taxon>
        <taxon>Syncephalastraceae</taxon>
        <taxon>Syncephalastrum</taxon>
    </lineage>
</organism>
<evidence type="ECO:0000256" key="1">
    <source>
        <dbReference type="ARBA" id="ARBA00004141"/>
    </source>
</evidence>
<dbReference type="InParanoid" id="A0A1X2H642"/>
<evidence type="ECO:0000256" key="11">
    <source>
        <dbReference type="SAM" id="Phobius"/>
    </source>
</evidence>
<feature type="compositionally biased region" description="Low complexity" evidence="10">
    <location>
        <begin position="556"/>
        <end position="576"/>
    </location>
</feature>
<comment type="caution">
    <text evidence="13">The sequence shown here is derived from an EMBL/GenBank/DDBJ whole genome shotgun (WGS) entry which is preliminary data.</text>
</comment>
<name>A0A1X2H642_SYNRA</name>
<evidence type="ECO:0000256" key="7">
    <source>
        <dbReference type="ARBA" id="ARBA00023136"/>
    </source>
</evidence>
<keyword evidence="4 11" id="KW-1133">Transmembrane helix</keyword>
<dbReference type="OMA" id="FTYVRRF"/>
<feature type="transmembrane region" description="Helical" evidence="11">
    <location>
        <begin position="25"/>
        <end position="42"/>
    </location>
</feature>
<dbReference type="STRING" id="13706.A0A1X2H642"/>
<dbReference type="Proteomes" id="UP000242180">
    <property type="component" value="Unassembled WGS sequence"/>
</dbReference>
<evidence type="ECO:0000256" key="3">
    <source>
        <dbReference type="ARBA" id="ARBA00022692"/>
    </source>
</evidence>
<accession>A0A1X2H642</accession>
<dbReference type="FunCoup" id="A0A1X2H642">
    <property type="interactions" value="321"/>
</dbReference>
<proteinExistence type="inferred from homology"/>
<dbReference type="AlphaFoldDB" id="A0A1X2H642"/>
<evidence type="ECO:0000256" key="6">
    <source>
        <dbReference type="ARBA" id="ARBA00023065"/>
    </source>
</evidence>
<protein>
    <recommendedName>
        <fullName evidence="9">Sodium/hydrogen exchanger</fullName>
    </recommendedName>
</protein>
<comment type="similarity">
    <text evidence="9">Belongs to the monovalent cation:proton antiporter 1 (CPA1) transporter (TC 2.A.36) family.</text>
</comment>
<evidence type="ECO:0000256" key="9">
    <source>
        <dbReference type="RuleBase" id="RU003722"/>
    </source>
</evidence>
<evidence type="ECO:0000256" key="2">
    <source>
        <dbReference type="ARBA" id="ARBA00022448"/>
    </source>
</evidence>
<evidence type="ECO:0000256" key="8">
    <source>
        <dbReference type="ARBA" id="ARBA00023201"/>
    </source>
</evidence>
<dbReference type="InterPro" id="IPR006153">
    <property type="entry name" value="Cation/H_exchanger_TM"/>
</dbReference>
<dbReference type="PANTHER" id="PTHR10110">
    <property type="entry name" value="SODIUM/HYDROGEN EXCHANGER"/>
    <property type="match status" value="1"/>
</dbReference>
<keyword evidence="9" id="KW-0050">Antiport</keyword>
<dbReference type="InterPro" id="IPR018422">
    <property type="entry name" value="Cation/H_exchanger_CPA1"/>
</dbReference>
<feature type="region of interest" description="Disordered" evidence="10">
    <location>
        <begin position="531"/>
        <end position="576"/>
    </location>
</feature>
<dbReference type="Gene3D" id="6.10.140.1330">
    <property type="match status" value="1"/>
</dbReference>
<keyword evidence="5" id="KW-0915">Sodium</keyword>
<keyword evidence="14" id="KW-1185">Reference proteome</keyword>
<keyword evidence="7 11" id="KW-0472">Membrane</keyword>
<keyword evidence="3 9" id="KW-0812">Transmembrane</keyword>
<dbReference type="GO" id="GO:0015386">
    <property type="term" value="F:potassium:proton antiporter activity"/>
    <property type="evidence" value="ECO:0007669"/>
    <property type="project" value="EnsemblFungi"/>
</dbReference>
<feature type="transmembrane region" description="Helical" evidence="11">
    <location>
        <begin position="348"/>
        <end position="368"/>
    </location>
</feature>
<feature type="region of interest" description="Disordered" evidence="10">
    <location>
        <begin position="407"/>
        <end position="432"/>
    </location>
</feature>
<comment type="subcellular location">
    <subcellularLocation>
        <location evidence="1">Membrane</location>
        <topology evidence="1">Multi-pass membrane protein</topology>
    </subcellularLocation>
</comment>
<evidence type="ECO:0000256" key="10">
    <source>
        <dbReference type="SAM" id="MobiDB-lite"/>
    </source>
</evidence>
<evidence type="ECO:0000313" key="13">
    <source>
        <dbReference type="EMBL" id="ORY93857.1"/>
    </source>
</evidence>
<dbReference type="PRINTS" id="PR01084">
    <property type="entry name" value="NAHEXCHNGR"/>
</dbReference>
<feature type="compositionally biased region" description="Polar residues" evidence="10">
    <location>
        <begin position="536"/>
        <end position="548"/>
    </location>
</feature>
<dbReference type="Pfam" id="PF00999">
    <property type="entry name" value="Na_H_Exchanger"/>
    <property type="match status" value="1"/>
</dbReference>
<dbReference type="GO" id="GO:0005770">
    <property type="term" value="C:late endosome"/>
    <property type="evidence" value="ECO:0007669"/>
    <property type="project" value="EnsemblFungi"/>
</dbReference>
<feature type="transmembrane region" description="Helical" evidence="11">
    <location>
        <begin position="277"/>
        <end position="302"/>
    </location>
</feature>
<gene>
    <name evidence="13" type="ORF">BCR43DRAFT_443288</name>
</gene>
<keyword evidence="6 9" id="KW-0406">Ion transport</keyword>
<dbReference type="GO" id="GO:0000329">
    <property type="term" value="C:fungal-type vacuole membrane"/>
    <property type="evidence" value="ECO:0007669"/>
    <property type="project" value="EnsemblFungi"/>
</dbReference>
<feature type="transmembrane region" description="Helical" evidence="11">
    <location>
        <begin position="323"/>
        <end position="342"/>
    </location>
</feature>
<feature type="transmembrane region" description="Helical" evidence="11">
    <location>
        <begin position="203"/>
        <end position="226"/>
    </location>
</feature>
<evidence type="ECO:0000256" key="4">
    <source>
        <dbReference type="ARBA" id="ARBA00022989"/>
    </source>
</evidence>
<feature type="domain" description="Cation/H+ exchanger transmembrane" evidence="12">
    <location>
        <begin position="1"/>
        <end position="373"/>
    </location>
</feature>
<dbReference type="GO" id="GO:0007035">
    <property type="term" value="P:vacuolar acidification"/>
    <property type="evidence" value="ECO:0007669"/>
    <property type="project" value="EnsemblFungi"/>
</dbReference>
<dbReference type="GO" id="GO:0005769">
    <property type="term" value="C:early endosome"/>
    <property type="evidence" value="ECO:0007669"/>
    <property type="project" value="EnsemblFungi"/>
</dbReference>
<dbReference type="PANTHER" id="PTHR10110:SF187">
    <property type="entry name" value="SODIUM_HYDROGEN EXCHANGER"/>
    <property type="match status" value="1"/>
</dbReference>
<keyword evidence="2 9" id="KW-0813">Transport</keyword>
<reference evidence="13 14" key="1">
    <citation type="submission" date="2016-07" db="EMBL/GenBank/DDBJ databases">
        <title>Pervasive Adenine N6-methylation of Active Genes in Fungi.</title>
        <authorList>
            <consortium name="DOE Joint Genome Institute"/>
            <person name="Mondo S.J."/>
            <person name="Dannebaum R.O."/>
            <person name="Kuo R.C."/>
            <person name="Labutti K."/>
            <person name="Haridas S."/>
            <person name="Kuo A."/>
            <person name="Salamov A."/>
            <person name="Ahrendt S.R."/>
            <person name="Lipzen A."/>
            <person name="Sullivan W."/>
            <person name="Andreopoulos W.B."/>
            <person name="Clum A."/>
            <person name="Lindquist E."/>
            <person name="Daum C."/>
            <person name="Ramamoorthy G.K."/>
            <person name="Gryganskyi A."/>
            <person name="Culley D."/>
            <person name="Magnuson J.K."/>
            <person name="James T.Y."/>
            <person name="O'Malley M.A."/>
            <person name="Stajich J.E."/>
            <person name="Spatafora J.W."/>
            <person name="Visel A."/>
            <person name="Grigoriev I.V."/>
        </authorList>
    </citation>
    <scope>NUCLEOTIDE SEQUENCE [LARGE SCALE GENOMIC DNA]</scope>
    <source>
        <strain evidence="13 14">NRRL 2496</strain>
    </source>
</reference>
<sequence length="576" mass="63880">MIVGLIIKLSPGTIIQRMVQFNQGYFFNLLLPPIILNSGYELKRHQFFLNFGTILTFALVGTFIAAVVTGVLTYVYAFFRPEGISISFIDSMIFGSILSATDPVTILAIFSQLHVDPQLFSIISGESLMNDAVAIVLSETLHKFRGQELHVANIFKGVGVFLGVFTASTLIGVLFGILVALMLKYSELFRYPSIETCLVALMAYSSYLFSNAAQMSGIVTLLFSGITLKHYAYDNMSLRSKRATKYVFQVLSQLSENFIFIYLGVNLFTQTELDYKPLFILATTLIICIARYLSVAPLSMLINAVCRALGKSEEILPRSHQLMLFWAGLRGAVAFALSSALVGDSAPAMRTTVLAVVTLTVLLFGGTTNRMLQLLDIRTGVVEPDDSGSEDEERDLDPVGYRRLQRRPASMYSDMSDEEEEHARPLPPSRGNSTMEMSIGGLLSGPLGDPIPESEQPHWFMSFDNKYLKPLFTKRHIQARNQTLAEYWKEKRRKMDRANRNMLAGIRHMSFGQSALPRDDQDDENADALTLKSVDMTRQQASTSSASPQKKKLVIGSGRVFGRSPSGSPPSDGEPQ</sequence>
<feature type="transmembrane region" description="Helical" evidence="11">
    <location>
        <begin position="54"/>
        <end position="79"/>
    </location>
</feature>
<dbReference type="NCBIfam" id="TIGR00840">
    <property type="entry name" value="b_cpa1"/>
    <property type="match status" value="1"/>
</dbReference>
<dbReference type="InterPro" id="IPR004709">
    <property type="entry name" value="NaH_exchanger"/>
</dbReference>
<dbReference type="OrthoDB" id="196264at2759"/>
<dbReference type="GO" id="GO:0015385">
    <property type="term" value="F:sodium:proton antiporter activity"/>
    <property type="evidence" value="ECO:0007669"/>
    <property type="project" value="EnsemblFungi"/>
</dbReference>
<feature type="transmembrane region" description="Helical" evidence="11">
    <location>
        <begin position="246"/>
        <end position="265"/>
    </location>
</feature>
<evidence type="ECO:0000259" key="12">
    <source>
        <dbReference type="Pfam" id="PF00999"/>
    </source>
</evidence>
<feature type="transmembrane region" description="Helical" evidence="11">
    <location>
        <begin position="158"/>
        <end position="183"/>
    </location>
</feature>
<dbReference type="EMBL" id="MCGN01000008">
    <property type="protein sequence ID" value="ORY93857.1"/>
    <property type="molecule type" value="Genomic_DNA"/>
</dbReference>